<keyword evidence="3" id="KW-0813">Transport</keyword>
<dbReference type="InterPro" id="IPR058533">
    <property type="entry name" value="Cation_efflux_TM"/>
</dbReference>
<feature type="domain" description="Dinitrogenase iron-molybdenum cofactor biosynthesis" evidence="9">
    <location>
        <begin position="302"/>
        <end position="364"/>
    </location>
</feature>
<evidence type="ECO:0000256" key="5">
    <source>
        <dbReference type="ARBA" id="ARBA00022989"/>
    </source>
</evidence>
<reference evidence="11" key="1">
    <citation type="submission" date="2020-06" db="EMBL/GenBank/DDBJ databases">
        <title>Unique genomic features of the anaerobic methanotrophic archaea.</title>
        <authorList>
            <person name="Chadwick G.L."/>
            <person name="Skennerton C.T."/>
            <person name="Laso-Perez R."/>
            <person name="Leu A.O."/>
            <person name="Speth D.R."/>
            <person name="Yu H."/>
            <person name="Morgan-Lang C."/>
            <person name="Hatzenpichler R."/>
            <person name="Goudeau D."/>
            <person name="Malmstrom R."/>
            <person name="Brazelton W.J."/>
            <person name="Woyke T."/>
            <person name="Hallam S.J."/>
            <person name="Tyson G.W."/>
            <person name="Wegener G."/>
            <person name="Boetius A."/>
            <person name="Orphan V."/>
        </authorList>
    </citation>
    <scope>NUCLEOTIDE SEQUENCE</scope>
</reference>
<feature type="transmembrane region" description="Helical" evidence="7">
    <location>
        <begin position="41"/>
        <end position="60"/>
    </location>
</feature>
<dbReference type="InterPro" id="IPR002524">
    <property type="entry name" value="Cation_efflux"/>
</dbReference>
<evidence type="ECO:0000259" key="9">
    <source>
        <dbReference type="Pfam" id="PF02579"/>
    </source>
</evidence>
<feature type="transmembrane region" description="Helical" evidence="7">
    <location>
        <begin position="12"/>
        <end position="35"/>
    </location>
</feature>
<evidence type="ECO:0000259" key="10">
    <source>
        <dbReference type="Pfam" id="PF16916"/>
    </source>
</evidence>
<keyword evidence="4 7" id="KW-0812">Transmembrane</keyword>
<dbReference type="Pfam" id="PF01545">
    <property type="entry name" value="Cation_efflux"/>
    <property type="match status" value="1"/>
</dbReference>
<feature type="domain" description="Cation efflux protein transmembrane" evidence="8">
    <location>
        <begin position="12"/>
        <end position="203"/>
    </location>
</feature>
<comment type="subcellular location">
    <subcellularLocation>
        <location evidence="1">Membrane</location>
        <topology evidence="1">Multi-pass membrane protein</topology>
    </subcellularLocation>
</comment>
<evidence type="ECO:0000313" key="11">
    <source>
        <dbReference type="EMBL" id="QNO55788.1"/>
    </source>
</evidence>
<dbReference type="PANTHER" id="PTHR43840">
    <property type="entry name" value="MITOCHONDRIAL METAL TRANSPORTER 1-RELATED"/>
    <property type="match status" value="1"/>
</dbReference>
<dbReference type="Gene3D" id="1.20.1510.10">
    <property type="entry name" value="Cation efflux protein transmembrane domain"/>
    <property type="match status" value="1"/>
</dbReference>
<sequence>MVRLDRDKKAALVSIVVTAFLVVIKYTIGLLSGSIALIADAVHSFTDVISSIGVFIGLKISSRKPTETFPYGFYKAENIVSLFLALAIFYAGYEIVLTSVEKFEAGALTNVPAAISVALASLVLTLLLSSYKLKVGRELNSPSLIADGKHTRADVYASAVVLLGIVGNYLGFYSLDQMAGILIAVFIFKSGYEILKDSIKVLLDASIDYESLHRIREIASEVHGVRKIHSLKARSSGKFIFVELEIETNLRDLERAHQLSDKIEEQIKSERKDVDKVIIHIEPEEKEFIRYAVPCTGNNGLQSKVSMHFGGAEYFCIFDIKTEERELTDMRFIKNPFIALEKRKGLKAAELLVAHNIDKLVTKESIAKKSPFYVLEDAYVESDVTDADTIGEVIDNLSLYK</sequence>
<dbReference type="SUPFAM" id="SSF160240">
    <property type="entry name" value="Cation efflux protein cytoplasmic domain-like"/>
    <property type="match status" value="1"/>
</dbReference>
<dbReference type="FunFam" id="1.20.1510.10:FF:000006">
    <property type="entry name" value="Divalent cation efflux transporter"/>
    <property type="match status" value="1"/>
</dbReference>
<dbReference type="NCBIfam" id="TIGR01297">
    <property type="entry name" value="CDF"/>
    <property type="match status" value="1"/>
</dbReference>
<dbReference type="SUPFAM" id="SSF161111">
    <property type="entry name" value="Cation efflux protein transmembrane domain-like"/>
    <property type="match status" value="1"/>
</dbReference>
<feature type="transmembrane region" description="Helical" evidence="7">
    <location>
        <begin position="72"/>
        <end position="93"/>
    </location>
</feature>
<feature type="transmembrane region" description="Helical" evidence="7">
    <location>
        <begin position="153"/>
        <end position="172"/>
    </location>
</feature>
<dbReference type="Gene3D" id="3.30.70.1350">
    <property type="entry name" value="Cation efflux protein, cytoplasmic domain"/>
    <property type="match status" value="1"/>
</dbReference>
<name>A0A7G9Z6A4_9EURY</name>
<gene>
    <name evidence="11" type="primary">fieF</name>
    <name evidence="11" type="ORF">LEBEIBBM_00003</name>
</gene>
<dbReference type="PANTHER" id="PTHR43840:SF15">
    <property type="entry name" value="MITOCHONDRIAL METAL TRANSPORTER 1-RELATED"/>
    <property type="match status" value="1"/>
</dbReference>
<organism evidence="11">
    <name type="scientific">Candidatus Methanophaga sp. ANME-1 ERB7</name>
    <dbReference type="NCBI Taxonomy" id="2759913"/>
    <lineage>
        <taxon>Archaea</taxon>
        <taxon>Methanobacteriati</taxon>
        <taxon>Methanobacteriota</taxon>
        <taxon>Stenosarchaea group</taxon>
        <taxon>Methanomicrobia</taxon>
        <taxon>Candidatus Methanophagales</taxon>
        <taxon>Candidatus Methanophagaceae</taxon>
        <taxon>Candidatus Methanophaga</taxon>
    </lineage>
</organism>
<dbReference type="GO" id="GO:0016020">
    <property type="term" value="C:membrane"/>
    <property type="evidence" value="ECO:0007669"/>
    <property type="project" value="UniProtKB-SubCell"/>
</dbReference>
<dbReference type="InterPro" id="IPR027469">
    <property type="entry name" value="Cation_efflux_TMD_sf"/>
</dbReference>
<accession>A0A7G9Z6A4</accession>
<evidence type="ECO:0000256" key="3">
    <source>
        <dbReference type="ARBA" id="ARBA00022448"/>
    </source>
</evidence>
<evidence type="ECO:0000256" key="2">
    <source>
        <dbReference type="ARBA" id="ARBA00008114"/>
    </source>
</evidence>
<keyword evidence="5 7" id="KW-1133">Transmembrane helix</keyword>
<evidence type="ECO:0000256" key="1">
    <source>
        <dbReference type="ARBA" id="ARBA00004141"/>
    </source>
</evidence>
<feature type="transmembrane region" description="Helical" evidence="7">
    <location>
        <begin position="113"/>
        <end position="133"/>
    </location>
</feature>
<dbReference type="InterPro" id="IPR003731">
    <property type="entry name" value="Di-Nase_FeMo-co_biosynth"/>
</dbReference>
<comment type="similarity">
    <text evidence="2">Belongs to the cation diffusion facilitator (CDF) transporter (TC 2.A.4) family.</text>
</comment>
<protein>
    <submittedName>
        <fullName evidence="11">Ferrous-iron efflux pump FieF</fullName>
    </submittedName>
</protein>
<dbReference type="AlphaFoldDB" id="A0A7G9Z6A4"/>
<keyword evidence="6 7" id="KW-0472">Membrane</keyword>
<dbReference type="Pfam" id="PF02579">
    <property type="entry name" value="Nitro_FeMo-Co"/>
    <property type="match status" value="1"/>
</dbReference>
<dbReference type="Gene3D" id="3.30.420.130">
    <property type="entry name" value="Dinitrogenase iron-molybdenum cofactor biosynthesis domain"/>
    <property type="match status" value="1"/>
</dbReference>
<dbReference type="InterPro" id="IPR050291">
    <property type="entry name" value="CDF_Transporter"/>
</dbReference>
<proteinExistence type="inferred from homology"/>
<dbReference type="Pfam" id="PF16916">
    <property type="entry name" value="ZT_dimer"/>
    <property type="match status" value="1"/>
</dbReference>
<dbReference type="InterPro" id="IPR036837">
    <property type="entry name" value="Cation_efflux_CTD_sf"/>
</dbReference>
<dbReference type="GO" id="GO:0008324">
    <property type="term" value="F:monoatomic cation transmembrane transporter activity"/>
    <property type="evidence" value="ECO:0007669"/>
    <property type="project" value="InterPro"/>
</dbReference>
<evidence type="ECO:0000256" key="4">
    <source>
        <dbReference type="ARBA" id="ARBA00022692"/>
    </source>
</evidence>
<evidence type="ECO:0000256" key="7">
    <source>
        <dbReference type="SAM" id="Phobius"/>
    </source>
</evidence>
<feature type="domain" description="Cation efflux protein cytoplasmic" evidence="10">
    <location>
        <begin position="208"/>
        <end position="284"/>
    </location>
</feature>
<dbReference type="InterPro" id="IPR027470">
    <property type="entry name" value="Cation_efflux_CTD"/>
</dbReference>
<dbReference type="InterPro" id="IPR036105">
    <property type="entry name" value="DiNase_FeMo-co_biosyn_sf"/>
</dbReference>
<dbReference type="EMBL" id="MT631630">
    <property type="protein sequence ID" value="QNO55788.1"/>
    <property type="molecule type" value="Genomic_DNA"/>
</dbReference>
<evidence type="ECO:0000256" key="6">
    <source>
        <dbReference type="ARBA" id="ARBA00023136"/>
    </source>
</evidence>
<evidence type="ECO:0000259" key="8">
    <source>
        <dbReference type="Pfam" id="PF01545"/>
    </source>
</evidence>
<dbReference type="SUPFAM" id="SSF53146">
    <property type="entry name" value="Nitrogenase accessory factor-like"/>
    <property type="match status" value="1"/>
</dbReference>